<comment type="caution">
    <text evidence="2">The sequence shown here is derived from an EMBL/GenBank/DDBJ whole genome shotgun (WGS) entry which is preliminary data.</text>
</comment>
<gene>
    <name evidence="2" type="ORF">LSAT_V11C800398080</name>
</gene>
<keyword evidence="3" id="KW-1185">Reference proteome</keyword>
<proteinExistence type="predicted"/>
<protein>
    <submittedName>
        <fullName evidence="2">Uncharacterized protein</fullName>
    </submittedName>
</protein>
<evidence type="ECO:0000313" key="3">
    <source>
        <dbReference type="Proteomes" id="UP000235145"/>
    </source>
</evidence>
<evidence type="ECO:0000256" key="1">
    <source>
        <dbReference type="SAM" id="MobiDB-lite"/>
    </source>
</evidence>
<dbReference type="Proteomes" id="UP000235145">
    <property type="component" value="Unassembled WGS sequence"/>
</dbReference>
<organism evidence="2 3">
    <name type="scientific">Lactuca sativa</name>
    <name type="common">Garden lettuce</name>
    <dbReference type="NCBI Taxonomy" id="4236"/>
    <lineage>
        <taxon>Eukaryota</taxon>
        <taxon>Viridiplantae</taxon>
        <taxon>Streptophyta</taxon>
        <taxon>Embryophyta</taxon>
        <taxon>Tracheophyta</taxon>
        <taxon>Spermatophyta</taxon>
        <taxon>Magnoliopsida</taxon>
        <taxon>eudicotyledons</taxon>
        <taxon>Gunneridae</taxon>
        <taxon>Pentapetalae</taxon>
        <taxon>asterids</taxon>
        <taxon>campanulids</taxon>
        <taxon>Asterales</taxon>
        <taxon>Asteraceae</taxon>
        <taxon>Cichorioideae</taxon>
        <taxon>Cichorieae</taxon>
        <taxon>Lactucinae</taxon>
        <taxon>Lactuca</taxon>
    </lineage>
</organism>
<feature type="compositionally biased region" description="Acidic residues" evidence="1">
    <location>
        <begin position="42"/>
        <end position="53"/>
    </location>
</feature>
<evidence type="ECO:0000313" key="2">
    <source>
        <dbReference type="EMBL" id="KAJ0193279.1"/>
    </source>
</evidence>
<reference evidence="2 3" key="1">
    <citation type="journal article" date="2017" name="Nat. Commun.">
        <title>Genome assembly with in vitro proximity ligation data and whole-genome triplication in lettuce.</title>
        <authorList>
            <person name="Reyes-Chin-Wo S."/>
            <person name="Wang Z."/>
            <person name="Yang X."/>
            <person name="Kozik A."/>
            <person name="Arikit S."/>
            <person name="Song C."/>
            <person name="Xia L."/>
            <person name="Froenicke L."/>
            <person name="Lavelle D.O."/>
            <person name="Truco M.J."/>
            <person name="Xia R."/>
            <person name="Zhu S."/>
            <person name="Xu C."/>
            <person name="Xu H."/>
            <person name="Xu X."/>
            <person name="Cox K."/>
            <person name="Korf I."/>
            <person name="Meyers B.C."/>
            <person name="Michelmore R.W."/>
        </authorList>
    </citation>
    <scope>NUCLEOTIDE SEQUENCE [LARGE SCALE GENOMIC DNA]</scope>
    <source>
        <strain evidence="3">cv. Salinas</strain>
        <tissue evidence="2">Seedlings</tissue>
    </source>
</reference>
<name>A0A9R1X009_LACSA</name>
<feature type="compositionally biased region" description="Basic residues" evidence="1">
    <location>
        <begin position="97"/>
        <end position="112"/>
    </location>
</feature>
<accession>A0A9R1X009</accession>
<feature type="compositionally biased region" description="Basic and acidic residues" evidence="1">
    <location>
        <begin position="54"/>
        <end position="96"/>
    </location>
</feature>
<sequence length="112" mass="13256">MEEELRVWKKPKPKEEVKLTKLRASIQMVFEVFVFTTPQAQVEEENEDEELGSSDEKEHRVSKGTKLDKMKVDLKRKVDEKSQGFKRKQDSNDNPKKKGNLKKAYRRRVATY</sequence>
<dbReference type="EMBL" id="NBSK02000008">
    <property type="protein sequence ID" value="KAJ0193279.1"/>
    <property type="molecule type" value="Genomic_DNA"/>
</dbReference>
<dbReference type="AlphaFoldDB" id="A0A9R1X009"/>
<feature type="region of interest" description="Disordered" evidence="1">
    <location>
        <begin position="41"/>
        <end position="112"/>
    </location>
</feature>